<dbReference type="Gene3D" id="3.40.50.1820">
    <property type="entry name" value="alpha/beta hydrolase"/>
    <property type="match status" value="1"/>
</dbReference>
<dbReference type="Proteomes" id="UP000333828">
    <property type="component" value="Unassembled WGS sequence"/>
</dbReference>
<evidence type="ECO:0000313" key="3">
    <source>
        <dbReference type="Proteomes" id="UP000333828"/>
    </source>
</evidence>
<keyword evidence="3" id="KW-1185">Reference proteome</keyword>
<dbReference type="InterPro" id="IPR051044">
    <property type="entry name" value="MAG_DAG_Lipase"/>
</dbReference>
<feature type="domain" description="Serine aminopeptidase S33" evidence="1">
    <location>
        <begin position="121"/>
        <end position="344"/>
    </location>
</feature>
<accession>A0A5E4RQ66</accession>
<organism evidence="2 3">
    <name type="scientific">Pandoraea iniqua</name>
    <dbReference type="NCBI Taxonomy" id="2508288"/>
    <lineage>
        <taxon>Bacteria</taxon>
        <taxon>Pseudomonadati</taxon>
        <taxon>Pseudomonadota</taxon>
        <taxon>Betaproteobacteria</taxon>
        <taxon>Burkholderiales</taxon>
        <taxon>Burkholderiaceae</taxon>
        <taxon>Pandoraea</taxon>
    </lineage>
</organism>
<reference evidence="2 3" key="1">
    <citation type="submission" date="2019-08" db="EMBL/GenBank/DDBJ databases">
        <authorList>
            <person name="Peeters C."/>
        </authorList>
    </citation>
    <scope>NUCLEOTIDE SEQUENCE [LARGE SCALE GENOMIC DNA]</scope>
    <source>
        <strain evidence="2 3">LMG 31115</strain>
    </source>
</reference>
<dbReference type="InterPro" id="IPR029058">
    <property type="entry name" value="AB_hydrolase_fold"/>
</dbReference>
<evidence type="ECO:0000259" key="1">
    <source>
        <dbReference type="Pfam" id="PF12146"/>
    </source>
</evidence>
<dbReference type="PANTHER" id="PTHR11614">
    <property type="entry name" value="PHOSPHOLIPASE-RELATED"/>
    <property type="match status" value="1"/>
</dbReference>
<evidence type="ECO:0000313" key="2">
    <source>
        <dbReference type="EMBL" id="VVD65173.1"/>
    </source>
</evidence>
<sequence length="490" mass="54149">MQSKLSGVVKKWSKRCVIGLLLVLATFLALRIYETQRGPALSLWHTYVPPDWHYDDIDHATWAQYLAHENVLFDDVRTHVSDHLPAEERVPSNRFNPASPIYPEHFQQDWNRSYTLMPAGAPRGVVVLLHGLTDSPYSLRHIGRRYQRDGFAVVAVRLPGHGTVPSGLSDVTWEDWASATRLAVREARTLVPAPLPLHIVGFSNGGALAMQYALDAIEDPKLARPDRLILISPMIGITAFARFAGLAALPAYLPPFAKAAWLGIVPEFNPFKYNSFPVNGARQSYRLTRALQSQIVDMSRQDKLGTLPPVLTFHSVLDFTVSTRAVVSALYQRLPANGSELVLFDINRSAKMVPFFRAAASDAMLRLLPPAPRNYRTTIVTNATPDSPDMVAQVTEAGSADTRVTPLALRYPQEIFSLSHVALPFPMSDSLYGIRPDEAESFGVHLGALSVRGEVGFLVIGADTFLRLSSNPFFPLMEQYIDEATGAPAQ</sequence>
<dbReference type="AlphaFoldDB" id="A0A5E4RQ66"/>
<dbReference type="RefSeq" id="WP_150682601.1">
    <property type="nucleotide sequence ID" value="NZ_CABPSI010000001.1"/>
</dbReference>
<protein>
    <submittedName>
        <fullName evidence="2">Membrane protein</fullName>
    </submittedName>
</protein>
<dbReference type="SUPFAM" id="SSF53474">
    <property type="entry name" value="alpha/beta-Hydrolases"/>
    <property type="match status" value="1"/>
</dbReference>
<gene>
    <name evidence="2" type="ORF">PIN31115_00298</name>
</gene>
<dbReference type="EMBL" id="CABPSI010000001">
    <property type="protein sequence ID" value="VVD65173.1"/>
    <property type="molecule type" value="Genomic_DNA"/>
</dbReference>
<proteinExistence type="predicted"/>
<dbReference type="Pfam" id="PF12146">
    <property type="entry name" value="Hydrolase_4"/>
    <property type="match status" value="1"/>
</dbReference>
<name>A0A5E4RQ66_9BURK</name>
<dbReference type="InterPro" id="IPR022742">
    <property type="entry name" value="Hydrolase_4"/>
</dbReference>